<keyword evidence="6" id="KW-0732">Signal</keyword>
<evidence type="ECO:0000256" key="6">
    <source>
        <dbReference type="ARBA" id="ARBA00022729"/>
    </source>
</evidence>
<evidence type="ECO:0000256" key="3">
    <source>
        <dbReference type="ARBA" id="ARBA00016195"/>
    </source>
</evidence>
<dbReference type="AlphaFoldDB" id="A0AAF0E743"/>
<evidence type="ECO:0000313" key="11">
    <source>
        <dbReference type="Proteomes" id="UP001220961"/>
    </source>
</evidence>
<evidence type="ECO:0000256" key="4">
    <source>
        <dbReference type="ARBA" id="ARBA00017291"/>
    </source>
</evidence>
<dbReference type="Proteomes" id="UP001220961">
    <property type="component" value="Chromosome 7"/>
</dbReference>
<name>A0AAF0E743_9BASI</name>
<organism evidence="10 11">
    <name type="scientific">Malassezia caprae</name>
    <dbReference type="NCBI Taxonomy" id="1381934"/>
    <lineage>
        <taxon>Eukaryota</taxon>
        <taxon>Fungi</taxon>
        <taxon>Dikarya</taxon>
        <taxon>Basidiomycota</taxon>
        <taxon>Ustilaginomycotina</taxon>
        <taxon>Malasseziomycetes</taxon>
        <taxon>Malasseziales</taxon>
        <taxon>Malasseziaceae</taxon>
        <taxon>Malassezia</taxon>
    </lineage>
</organism>
<dbReference type="GO" id="GO:0051082">
    <property type="term" value="F:unfolded protein binding"/>
    <property type="evidence" value="ECO:0007669"/>
    <property type="project" value="TreeGrafter"/>
</dbReference>
<dbReference type="Pfam" id="PF10681">
    <property type="entry name" value="Rot1"/>
    <property type="match status" value="1"/>
</dbReference>
<keyword evidence="8" id="KW-1133">Transmembrane helix</keyword>
<evidence type="ECO:0000256" key="7">
    <source>
        <dbReference type="ARBA" id="ARBA00022824"/>
    </source>
</evidence>
<keyword evidence="5" id="KW-0812">Transmembrane</keyword>
<evidence type="ECO:0000256" key="8">
    <source>
        <dbReference type="ARBA" id="ARBA00022989"/>
    </source>
</evidence>
<sequence length="298" mass="33178">MPPMALLRVKAAHAHWQRAAARSTYECYSPSRALSRSSVRATVRRGDPLPEDPTPAMWQRIAQLVAGTTATGTLAYFVFLADFGEAEHCFSPMLVRTLVALLVCVLAQLVSADSTDPKSLVGTWSSGSGGVLTGQYDDGSSFYNPMKRQFSVPPTAGYSYSFSEDGKFETAQFFYQSNPTDPHCFNATLLWQHGTYKVSGNTLTMNPYKGDGSVQSMGECLHPQVRLDYYSHRVEKISNWSTFIETDPVFFPKAKSVYGLQMYKFNGEPLPKMYLRFRPPQMMPTQPIFKQVIGAPDA</sequence>
<dbReference type="GO" id="GO:0006458">
    <property type="term" value="P:'de novo' protein folding"/>
    <property type="evidence" value="ECO:0007669"/>
    <property type="project" value="InterPro"/>
</dbReference>
<accession>A0AAF0E743</accession>
<gene>
    <name evidence="10" type="ORF">MCAP1_003222</name>
</gene>
<keyword evidence="9" id="KW-0472">Membrane</keyword>
<keyword evidence="11" id="KW-1185">Reference proteome</keyword>
<comment type="similarity">
    <text evidence="2">Belongs to the ROT1 family.</text>
</comment>
<evidence type="ECO:0000256" key="2">
    <source>
        <dbReference type="ARBA" id="ARBA00007149"/>
    </source>
</evidence>
<evidence type="ECO:0000256" key="9">
    <source>
        <dbReference type="ARBA" id="ARBA00023136"/>
    </source>
</evidence>
<evidence type="ECO:0000313" key="10">
    <source>
        <dbReference type="EMBL" id="WFD20967.1"/>
    </source>
</evidence>
<comment type="subcellular location">
    <subcellularLocation>
        <location evidence="1">Endoplasmic reticulum membrane</location>
        <topology evidence="1">Single-pass type I membrane protein</topology>
    </subcellularLocation>
</comment>
<evidence type="ECO:0000256" key="5">
    <source>
        <dbReference type="ARBA" id="ARBA00022692"/>
    </source>
</evidence>
<reference evidence="10" key="1">
    <citation type="submission" date="2023-03" db="EMBL/GenBank/DDBJ databases">
        <title>Mating type loci evolution in Malassezia.</title>
        <authorList>
            <person name="Coelho M.A."/>
        </authorList>
    </citation>
    <scope>NUCLEOTIDE SEQUENCE</scope>
    <source>
        <strain evidence="10">CBS 10434</strain>
    </source>
</reference>
<keyword evidence="7" id="KW-0256">Endoplasmic reticulum</keyword>
<evidence type="ECO:0000256" key="1">
    <source>
        <dbReference type="ARBA" id="ARBA00004115"/>
    </source>
</evidence>
<dbReference type="PANTHER" id="PTHR28090:SF1">
    <property type="entry name" value="PROTEIN ROT1"/>
    <property type="match status" value="1"/>
</dbReference>
<proteinExistence type="inferred from homology"/>
<dbReference type="InterPro" id="IPR019623">
    <property type="entry name" value="Rot1"/>
</dbReference>
<dbReference type="PANTHER" id="PTHR28090">
    <property type="entry name" value="PROTEIN ROT1"/>
    <property type="match status" value="1"/>
</dbReference>
<dbReference type="GO" id="GO:0005789">
    <property type="term" value="C:endoplasmic reticulum membrane"/>
    <property type="evidence" value="ECO:0007669"/>
    <property type="project" value="UniProtKB-SubCell"/>
</dbReference>
<dbReference type="EMBL" id="CP119914">
    <property type="protein sequence ID" value="WFD20967.1"/>
    <property type="molecule type" value="Genomic_DNA"/>
</dbReference>
<protein>
    <recommendedName>
        <fullName evidence="4">Protein ROT1</fullName>
    </recommendedName>
    <alternativeName>
        <fullName evidence="3">Protein rot1</fullName>
    </alternativeName>
</protein>